<gene>
    <name evidence="1" type="ORF">MKP09_21180</name>
</gene>
<reference evidence="1 2" key="1">
    <citation type="submission" date="2022-02" db="EMBL/GenBank/DDBJ databases">
        <authorList>
            <person name="Min J."/>
        </authorList>
    </citation>
    <scope>NUCLEOTIDE SEQUENCE [LARGE SCALE GENOMIC DNA]</scope>
    <source>
        <strain evidence="1 2">GR10-1</strain>
    </source>
</reference>
<evidence type="ECO:0000313" key="2">
    <source>
        <dbReference type="Proteomes" id="UP001202248"/>
    </source>
</evidence>
<dbReference type="Proteomes" id="UP001202248">
    <property type="component" value="Unassembled WGS sequence"/>
</dbReference>
<comment type="caution">
    <text evidence="1">The sequence shown here is derived from an EMBL/GenBank/DDBJ whole genome shotgun (WGS) entry which is preliminary data.</text>
</comment>
<keyword evidence="2" id="KW-1185">Reference proteome</keyword>
<sequence length="86" mass="9627">MDKIISIKNTIFDLSKQKNTPDSIVEKLADSIGSLQKQVEINAFRHVVETRKICTPEQMPAYDSLMIKIINKGKSRKPAANSPADK</sequence>
<evidence type="ECO:0000313" key="1">
    <source>
        <dbReference type="EMBL" id="MCH5600253.1"/>
    </source>
</evidence>
<organism evidence="1 2">
    <name type="scientific">Niabella ginsengisoli</name>
    <dbReference type="NCBI Taxonomy" id="522298"/>
    <lineage>
        <taxon>Bacteria</taxon>
        <taxon>Pseudomonadati</taxon>
        <taxon>Bacteroidota</taxon>
        <taxon>Chitinophagia</taxon>
        <taxon>Chitinophagales</taxon>
        <taxon>Chitinophagaceae</taxon>
        <taxon>Niabella</taxon>
    </lineage>
</organism>
<dbReference type="RefSeq" id="WP_240832259.1">
    <property type="nucleotide sequence ID" value="NZ_JAKWBL010000004.1"/>
</dbReference>
<accession>A0ABS9SPD2</accession>
<proteinExistence type="predicted"/>
<dbReference type="Gene3D" id="1.20.120.1490">
    <property type="match status" value="1"/>
</dbReference>
<protein>
    <submittedName>
        <fullName evidence="1">Uncharacterized protein</fullName>
    </submittedName>
</protein>
<name>A0ABS9SPD2_9BACT</name>
<dbReference type="EMBL" id="JAKWBL010000004">
    <property type="protein sequence ID" value="MCH5600253.1"/>
    <property type="molecule type" value="Genomic_DNA"/>
</dbReference>